<dbReference type="Proteomes" id="UP000000707">
    <property type="component" value="Unassembled WGS sequence"/>
</dbReference>
<dbReference type="HOGENOM" id="CLU_477525_0_0_1"/>
<dbReference type="GeneID" id="18249235"/>
<evidence type="ECO:0000313" key="13">
    <source>
        <dbReference type="EMBL" id="EGV60288.1"/>
    </source>
</evidence>
<comment type="similarity">
    <text evidence="3">Belongs to the peptidase M24 family.</text>
</comment>
<evidence type="ECO:0000256" key="11">
    <source>
        <dbReference type="ARBA" id="ARBA00033475"/>
    </source>
</evidence>
<keyword evidence="7" id="KW-0378">Hydrolase</keyword>
<keyword evidence="4" id="KW-0963">Cytoplasm</keyword>
<keyword evidence="14" id="KW-1185">Reference proteome</keyword>
<evidence type="ECO:0000256" key="8">
    <source>
        <dbReference type="ARBA" id="ARBA00023049"/>
    </source>
</evidence>
<dbReference type="Gene3D" id="3.90.230.10">
    <property type="entry name" value="Creatinase/methionine aminopeptidase superfamily"/>
    <property type="match status" value="1"/>
</dbReference>
<gene>
    <name evidence="13" type="ORF">CANTEDRAFT_127390</name>
</gene>
<dbReference type="eggNOG" id="KOG2776">
    <property type="taxonomic scope" value="Eukaryota"/>
</dbReference>
<keyword evidence="8" id="KW-0482">Metalloprotease</keyword>
<evidence type="ECO:0000256" key="2">
    <source>
        <dbReference type="ARBA" id="ARBA00004496"/>
    </source>
</evidence>
<evidence type="ECO:0000256" key="12">
    <source>
        <dbReference type="ARBA" id="ARBA00034680"/>
    </source>
</evidence>
<dbReference type="GO" id="GO:0005634">
    <property type="term" value="C:nucleus"/>
    <property type="evidence" value="ECO:0007669"/>
    <property type="project" value="UniProtKB-SubCell"/>
</dbReference>
<dbReference type="InterPro" id="IPR036005">
    <property type="entry name" value="Creatinase/aminopeptidase-like"/>
</dbReference>
<evidence type="ECO:0000256" key="7">
    <source>
        <dbReference type="ARBA" id="ARBA00022801"/>
    </source>
</evidence>
<keyword evidence="9" id="KW-0539">Nucleus</keyword>
<dbReference type="GO" id="GO:0006508">
    <property type="term" value="P:proteolysis"/>
    <property type="evidence" value="ECO:0007669"/>
    <property type="project" value="UniProtKB-KW"/>
</dbReference>
<name>G3BDF7_CANTC</name>
<dbReference type="GO" id="GO:0008237">
    <property type="term" value="F:metallopeptidase activity"/>
    <property type="evidence" value="ECO:0007669"/>
    <property type="project" value="UniProtKB-KW"/>
</dbReference>
<evidence type="ECO:0000256" key="5">
    <source>
        <dbReference type="ARBA" id="ARBA00022670"/>
    </source>
</evidence>
<comment type="subcellular location">
    <subcellularLocation>
        <location evidence="2">Cytoplasm</location>
    </subcellularLocation>
    <subcellularLocation>
        <location evidence="1">Nucleus</location>
    </subcellularLocation>
</comment>
<keyword evidence="6" id="KW-0479">Metal-binding</keyword>
<reference evidence="13 14" key="1">
    <citation type="journal article" date="2011" name="Proc. Natl. Acad. Sci. U.S.A.">
        <title>Comparative genomics of xylose-fermenting fungi for enhanced biofuel production.</title>
        <authorList>
            <person name="Wohlbach D.J."/>
            <person name="Kuo A."/>
            <person name="Sato T.K."/>
            <person name="Potts K.M."/>
            <person name="Salamov A.A."/>
            <person name="LaButti K.M."/>
            <person name="Sun H."/>
            <person name="Clum A."/>
            <person name="Pangilinan J.L."/>
            <person name="Lindquist E.A."/>
            <person name="Lucas S."/>
            <person name="Lapidus A."/>
            <person name="Jin M."/>
            <person name="Gunawan C."/>
            <person name="Balan V."/>
            <person name="Dale B.E."/>
            <person name="Jeffries T.W."/>
            <person name="Zinkel R."/>
            <person name="Barry K.W."/>
            <person name="Grigoriev I.V."/>
            <person name="Gasch A.P."/>
        </authorList>
    </citation>
    <scope>NUCLEOTIDE SEQUENCE [LARGE SCALE GENOMIC DNA]</scope>
    <source>
        <strain evidence="14">ATCC 10573 / BCRC 21748 / CBS 615 / JCM 9827 / NBRC 10315 / NRRL Y-1498 / VKM Y-70</strain>
    </source>
</reference>
<dbReference type="STRING" id="590646.G3BDF7"/>
<dbReference type="SUPFAM" id="SSF55920">
    <property type="entry name" value="Creatinase/aminopeptidase"/>
    <property type="match status" value="1"/>
</dbReference>
<evidence type="ECO:0000313" key="14">
    <source>
        <dbReference type="Proteomes" id="UP000000707"/>
    </source>
</evidence>
<evidence type="ECO:0000256" key="9">
    <source>
        <dbReference type="ARBA" id="ARBA00023242"/>
    </source>
</evidence>
<dbReference type="GO" id="GO:0005737">
    <property type="term" value="C:cytoplasm"/>
    <property type="evidence" value="ECO:0007669"/>
    <property type="project" value="UniProtKB-SubCell"/>
</dbReference>
<protein>
    <recommendedName>
        <fullName evidence="10">Probable metalloprotease ARX1</fullName>
    </recommendedName>
    <alternativeName>
        <fullName evidence="11">Associated with ribosomal export complex protein 1</fullName>
    </alternativeName>
</protein>
<keyword evidence="5" id="KW-0645">Protease</keyword>
<dbReference type="KEGG" id="cten:18249235"/>
<dbReference type="Gene3D" id="1.10.10.10">
    <property type="entry name" value="Winged helix-like DNA-binding domain superfamily/Winged helix DNA-binding domain"/>
    <property type="match status" value="1"/>
</dbReference>
<organism evidence="14">
    <name type="scientific">Candida tenuis (strain ATCC 10573 / BCRC 21748 / CBS 615 / JCM 9827 / NBRC 10315 / NRRL Y-1498 / VKM Y-70)</name>
    <name type="common">Yeast</name>
    <name type="synonym">Yamadazyma tenuis</name>
    <dbReference type="NCBI Taxonomy" id="590646"/>
    <lineage>
        <taxon>Eukaryota</taxon>
        <taxon>Fungi</taxon>
        <taxon>Dikarya</taxon>
        <taxon>Ascomycota</taxon>
        <taxon>Saccharomycotina</taxon>
        <taxon>Pichiomycetes</taxon>
        <taxon>Debaryomycetaceae</taxon>
        <taxon>Yamadazyma</taxon>
    </lineage>
</organism>
<dbReference type="OrthoDB" id="5876363at2759"/>
<dbReference type="AlphaFoldDB" id="G3BDF7"/>
<evidence type="ECO:0000256" key="4">
    <source>
        <dbReference type="ARBA" id="ARBA00022490"/>
    </source>
</evidence>
<evidence type="ECO:0000256" key="10">
    <source>
        <dbReference type="ARBA" id="ARBA00026155"/>
    </source>
</evidence>
<proteinExistence type="inferred from homology"/>
<dbReference type="PANTHER" id="PTHR10804">
    <property type="entry name" value="PROTEASE FAMILY M24 METHIONYL AMINOPEPTIDASE, AMINOPEPTIDASE P"/>
    <property type="match status" value="1"/>
</dbReference>
<comment type="function">
    <text evidence="12">Probable metalloprotease involved in proper assembly of pre-ribosomal particles during the biogenesis of the 60S ribosomal subunit. Accompanies the pre-60S particles to the cytoplasm.</text>
</comment>
<dbReference type="InterPro" id="IPR047113">
    <property type="entry name" value="PA2G4/ARX1"/>
</dbReference>
<accession>G3BDF7</accession>
<dbReference type="GO" id="GO:0046872">
    <property type="term" value="F:metal ion binding"/>
    <property type="evidence" value="ECO:0007669"/>
    <property type="project" value="UniProtKB-KW"/>
</dbReference>
<dbReference type="EMBL" id="GL996528">
    <property type="protein sequence ID" value="EGV60288.1"/>
    <property type="molecule type" value="Genomic_DNA"/>
</dbReference>
<evidence type="ECO:0000256" key="1">
    <source>
        <dbReference type="ARBA" id="ARBA00004123"/>
    </source>
</evidence>
<evidence type="ECO:0000256" key="3">
    <source>
        <dbReference type="ARBA" id="ARBA00007319"/>
    </source>
</evidence>
<dbReference type="InterPro" id="IPR036388">
    <property type="entry name" value="WH-like_DNA-bd_sf"/>
</dbReference>
<evidence type="ECO:0000256" key="6">
    <source>
        <dbReference type="ARBA" id="ARBA00022723"/>
    </source>
</evidence>
<dbReference type="PANTHER" id="PTHR10804:SF102">
    <property type="entry name" value="METALLOPROTEASE ARX1-RELATED"/>
    <property type="match status" value="1"/>
</dbReference>
<sequence>MNQLAVHKDDENRLLKTKNVVDDIVLDKYRTAGHIAETGMSYAIDLINQMYHLQSQPIKPISQICLMVDSLMAKALQRVYTKSENNISKPTCFNVNEILSNYSPELDDPIEVFKEGDVITISLGVSVDGYVADSSHTLVIYPAGKKPVGPLLGPKADAIVANHYIKQVVTSLLGLSLVPEKIPVEIQNDYGRQVSSKLLKTVVESIAEAFNCRVVPGSEIRVIRRFLSGQNEFLQEKGYKGIKWTEADQEALILSKLGLEDTTNTNIKPAEFFVAPGEVYQVNVTVASIDEFSELGLVTTEELNKYTGLNNKSSDSNMNMDPHIFVRDFIINYHLKLKSSRSMLGKIDKAFSVFPFKLSFLSERFPLQDNTEEEIEAVKKSFTESKFGLSEVLNHNLINGKPIKILKYLPVKSILGESSIRFNDVNALKLIKHESIVPTKSTESFSVVLHEANNEVVQLTGSQGPVFCQSSYQLQNVVIDQLIRLLGDKYGVKLKTVRAGAVVSDLRMEVKMETD</sequence>